<name>A0A9X4M7I4_9CYAN</name>
<evidence type="ECO:0000313" key="5">
    <source>
        <dbReference type="Proteomes" id="UP001152872"/>
    </source>
</evidence>
<dbReference type="GO" id="GO:0009579">
    <property type="term" value="C:thylakoid"/>
    <property type="evidence" value="ECO:0007669"/>
    <property type="project" value="InterPro"/>
</dbReference>
<keyword evidence="5" id="KW-1185">Reference proteome</keyword>
<evidence type="ECO:0000259" key="3">
    <source>
        <dbReference type="Pfam" id="PF14159"/>
    </source>
</evidence>
<keyword evidence="2" id="KW-0812">Transmembrane</keyword>
<keyword evidence="2" id="KW-1133">Transmembrane helix</keyword>
<dbReference type="Pfam" id="PF14159">
    <property type="entry name" value="CAAD"/>
    <property type="match status" value="1"/>
</dbReference>
<proteinExistence type="predicted"/>
<dbReference type="InterPro" id="IPR033344">
    <property type="entry name" value="CURT1"/>
</dbReference>
<dbReference type="PANTHER" id="PTHR33222:SF4">
    <property type="entry name" value="PROTEIN CURVATURE THYLAKOID 1A, CHLOROPLASTIC"/>
    <property type="match status" value="1"/>
</dbReference>
<feature type="domain" description="Cyanobacterial aminoacyl-tRNA synthetase CAAD" evidence="3">
    <location>
        <begin position="66"/>
        <end position="154"/>
    </location>
</feature>
<evidence type="ECO:0000256" key="2">
    <source>
        <dbReference type="SAM" id="Phobius"/>
    </source>
</evidence>
<accession>A0A9X4M7I4</accession>
<dbReference type="AlphaFoldDB" id="A0A9X4M7I4"/>
<feature type="transmembrane region" description="Helical" evidence="2">
    <location>
        <begin position="83"/>
        <end position="103"/>
    </location>
</feature>
<dbReference type="PANTHER" id="PTHR33222">
    <property type="match status" value="1"/>
</dbReference>
<dbReference type="InterPro" id="IPR025564">
    <property type="entry name" value="CAAD_dom"/>
</dbReference>
<gene>
    <name evidence="4" type="ORF">FEV09_05405</name>
</gene>
<reference evidence="4" key="1">
    <citation type="submission" date="2019-05" db="EMBL/GenBank/DDBJ databases">
        <title>Whole genome sequencing of Pseudanabaena catenata USMAC16.</title>
        <authorList>
            <person name="Khan Z."/>
            <person name="Omar W.M."/>
            <person name="Convey P."/>
            <person name="Merican F."/>
            <person name="Najimudin N."/>
        </authorList>
    </citation>
    <scope>NUCLEOTIDE SEQUENCE</scope>
    <source>
        <strain evidence="4">USMAC16</strain>
    </source>
</reference>
<sequence>MEPQETTDEATVENGAEVVEVAIAAKPIIEIPVKPLSPTPEIAKSIATSLPPTNDSLPESNPLWEQVQQLWQDYFGEGKKDNLTLAIALIAAIPFLIATSALLEFLNKLPLLPSIFELVGFGYSLWFVYRYLLLASSRKELIDGIAAWKNKVFG</sequence>
<organism evidence="4 5">
    <name type="scientific">Pseudanabaena catenata USMAC16</name>
    <dbReference type="NCBI Taxonomy" id="1855837"/>
    <lineage>
        <taxon>Bacteria</taxon>
        <taxon>Bacillati</taxon>
        <taxon>Cyanobacteriota</taxon>
        <taxon>Cyanophyceae</taxon>
        <taxon>Pseudanabaenales</taxon>
        <taxon>Pseudanabaenaceae</taxon>
        <taxon>Pseudanabaena</taxon>
    </lineage>
</organism>
<comment type="caution">
    <text evidence="4">The sequence shown here is derived from an EMBL/GenBank/DDBJ whole genome shotgun (WGS) entry which is preliminary data.</text>
</comment>
<dbReference type="Proteomes" id="UP001152872">
    <property type="component" value="Unassembled WGS sequence"/>
</dbReference>
<feature type="transmembrane region" description="Helical" evidence="2">
    <location>
        <begin position="109"/>
        <end position="129"/>
    </location>
</feature>
<evidence type="ECO:0000313" key="4">
    <source>
        <dbReference type="EMBL" id="MDG3493990.1"/>
    </source>
</evidence>
<dbReference type="GO" id="GO:0016020">
    <property type="term" value="C:membrane"/>
    <property type="evidence" value="ECO:0007669"/>
    <property type="project" value="UniProtKB-SubCell"/>
</dbReference>
<protein>
    <submittedName>
        <fullName evidence="4">CAAD domain-containing protein</fullName>
    </submittedName>
</protein>
<evidence type="ECO:0000256" key="1">
    <source>
        <dbReference type="ARBA" id="ARBA00004141"/>
    </source>
</evidence>
<keyword evidence="2" id="KW-0472">Membrane</keyword>
<dbReference type="EMBL" id="VBTY01000028">
    <property type="protein sequence ID" value="MDG3493990.1"/>
    <property type="molecule type" value="Genomic_DNA"/>
</dbReference>
<comment type="subcellular location">
    <subcellularLocation>
        <location evidence="1">Membrane</location>
        <topology evidence="1">Multi-pass membrane protein</topology>
    </subcellularLocation>
</comment>
<dbReference type="RefSeq" id="WP_009626049.1">
    <property type="nucleotide sequence ID" value="NZ_VBTY01000028.1"/>
</dbReference>